<gene>
    <name evidence="2" type="ORF">DF3PB_2500001</name>
</gene>
<sequence length="56" mass="6229">MAEPSELTRGRGLAPFHRHGRRSQAIRALGPVMAEGVDTRDKHAYDGMWCGRAPRV</sequence>
<proteinExistence type="predicted"/>
<reference evidence="2" key="1">
    <citation type="submission" date="2018-07" db="EMBL/GenBank/DDBJ databases">
        <authorList>
            <person name="Quirk P.G."/>
            <person name="Krulwich T.A."/>
        </authorList>
    </citation>
    <scope>NUCLEOTIDE SEQUENCE</scope>
</reference>
<dbReference type="EMBL" id="UIDG01000169">
    <property type="protein sequence ID" value="SUS06194.1"/>
    <property type="molecule type" value="Genomic_DNA"/>
</dbReference>
<organism evidence="2">
    <name type="scientific">metagenome</name>
    <dbReference type="NCBI Taxonomy" id="256318"/>
    <lineage>
        <taxon>unclassified sequences</taxon>
        <taxon>metagenomes</taxon>
    </lineage>
</organism>
<evidence type="ECO:0000313" key="2">
    <source>
        <dbReference type="EMBL" id="SUS06194.1"/>
    </source>
</evidence>
<accession>A0A380TEX3</accession>
<protein>
    <submittedName>
        <fullName evidence="2">Uncharacterized protein</fullName>
    </submittedName>
</protein>
<evidence type="ECO:0000256" key="1">
    <source>
        <dbReference type="SAM" id="MobiDB-lite"/>
    </source>
</evidence>
<name>A0A380TEX3_9ZZZZ</name>
<dbReference type="AlphaFoldDB" id="A0A380TEX3"/>
<feature type="region of interest" description="Disordered" evidence="1">
    <location>
        <begin position="1"/>
        <end position="21"/>
    </location>
</feature>